<evidence type="ECO:0000313" key="2">
    <source>
        <dbReference type="Proteomes" id="UP001596524"/>
    </source>
</evidence>
<protein>
    <submittedName>
        <fullName evidence="1">Uncharacterized protein</fullName>
    </submittedName>
</protein>
<gene>
    <name evidence="1" type="ORF">ACFQO6_08480</name>
</gene>
<reference evidence="2" key="1">
    <citation type="journal article" date="2019" name="Int. J. Syst. Evol. Microbiol.">
        <title>The Global Catalogue of Microorganisms (GCM) 10K type strain sequencing project: providing services to taxonomists for standard genome sequencing and annotation.</title>
        <authorList>
            <consortium name="The Broad Institute Genomics Platform"/>
            <consortium name="The Broad Institute Genome Sequencing Center for Infectious Disease"/>
            <person name="Wu L."/>
            <person name="Ma J."/>
        </authorList>
    </citation>
    <scope>NUCLEOTIDE SEQUENCE [LARGE SCALE GENOMIC DNA]</scope>
    <source>
        <strain evidence="2">FCH27</strain>
    </source>
</reference>
<accession>A0ABW2MZ37</accession>
<evidence type="ECO:0000313" key="1">
    <source>
        <dbReference type="EMBL" id="MFC7360307.1"/>
    </source>
</evidence>
<dbReference type="RefSeq" id="WP_255892597.1">
    <property type="nucleotide sequence ID" value="NZ_JAFMZM010000007.1"/>
</dbReference>
<name>A0ABW2MZ37_9ACTN</name>
<comment type="caution">
    <text evidence="1">The sequence shown here is derived from an EMBL/GenBank/DDBJ whole genome shotgun (WGS) entry which is preliminary data.</text>
</comment>
<keyword evidence="2" id="KW-1185">Reference proteome</keyword>
<sequence>MRRGWLTPHGLGFLVDHTGTHRIHPEKARMILEAPAGVDIYPA</sequence>
<proteinExistence type="predicted"/>
<dbReference type="EMBL" id="JBHTCH010000008">
    <property type="protein sequence ID" value="MFC7360307.1"/>
    <property type="molecule type" value="Genomic_DNA"/>
</dbReference>
<organism evidence="1 2">
    <name type="scientific">Nocardioides astragali</name>
    <dbReference type="NCBI Taxonomy" id="1776736"/>
    <lineage>
        <taxon>Bacteria</taxon>
        <taxon>Bacillati</taxon>
        <taxon>Actinomycetota</taxon>
        <taxon>Actinomycetes</taxon>
        <taxon>Propionibacteriales</taxon>
        <taxon>Nocardioidaceae</taxon>
        <taxon>Nocardioides</taxon>
    </lineage>
</organism>
<dbReference type="Proteomes" id="UP001596524">
    <property type="component" value="Unassembled WGS sequence"/>
</dbReference>